<evidence type="ECO:0008006" key="4">
    <source>
        <dbReference type="Google" id="ProtNLM"/>
    </source>
</evidence>
<organism evidence="2 3">
    <name type="scientific">Tritrichomonas musculus</name>
    <dbReference type="NCBI Taxonomy" id="1915356"/>
    <lineage>
        <taxon>Eukaryota</taxon>
        <taxon>Metamonada</taxon>
        <taxon>Parabasalia</taxon>
        <taxon>Tritrichomonadida</taxon>
        <taxon>Tritrichomonadidae</taxon>
        <taxon>Tritrichomonas</taxon>
    </lineage>
</organism>
<evidence type="ECO:0000313" key="3">
    <source>
        <dbReference type="Proteomes" id="UP001470230"/>
    </source>
</evidence>
<comment type="caution">
    <text evidence="2">The sequence shown here is derived from an EMBL/GenBank/DDBJ whole genome shotgun (WGS) entry which is preliminary data.</text>
</comment>
<dbReference type="Proteomes" id="UP001470230">
    <property type="component" value="Unassembled WGS sequence"/>
</dbReference>
<dbReference type="InterPro" id="IPR026906">
    <property type="entry name" value="LRR_5"/>
</dbReference>
<keyword evidence="1" id="KW-0472">Membrane</keyword>
<gene>
    <name evidence="2" type="ORF">M9Y10_015386</name>
</gene>
<keyword evidence="1" id="KW-1133">Transmembrane helix</keyword>
<evidence type="ECO:0000313" key="2">
    <source>
        <dbReference type="EMBL" id="KAK8897438.1"/>
    </source>
</evidence>
<dbReference type="Gene3D" id="3.80.10.10">
    <property type="entry name" value="Ribonuclease Inhibitor"/>
    <property type="match status" value="7"/>
</dbReference>
<dbReference type="InterPro" id="IPR053139">
    <property type="entry name" value="Surface_bspA-like"/>
</dbReference>
<dbReference type="SUPFAM" id="SSF52058">
    <property type="entry name" value="L domain-like"/>
    <property type="match status" value="1"/>
</dbReference>
<dbReference type="InterPro" id="IPR032675">
    <property type="entry name" value="LRR_dom_sf"/>
</dbReference>
<keyword evidence="3" id="KW-1185">Reference proteome</keyword>
<protein>
    <recommendedName>
        <fullName evidence="4">Surface antigen BspA-like</fullName>
    </recommendedName>
</protein>
<sequence>MSKCFATIPNALKPSDNLVFSNKDCPNANIVFAPKKDEADIDYYSEIPSNFFKDSIIKSVSFTADITTIGSSAFEKTTVTDAINLAGATKLETISSKAFYDARINSITFPASLKTIQGSAFELCRVSSTLNFASSNLLTAIFYEKVFKDAVISTFSWPPNLVSLYTPSSPVKSEYEKCTFYQCKIGTLNLQTGTGLETIPGYAFYGTIILTKITFPEELKEINSCAFSFADITSKIEITKNVDTIQGYAFDNCKIHGQLDFTQSIELEKIESNAFSEAQIESIIFPPNIQFIKPSAFKGATISSTLTFPAKLEKIEASAFESGKGFTTLDFSKATALKEIGTSAFKGTEVSSPVNFPAKLEKIGATAFSGDNKDDITPLSTITFNSDLKEIGSKAFVNIITLTQMNNLKVKDLSSSAFSGCRNMVASTIIILSSGKIDESAFFDCYNLASDVTIQDATELNSDKELIYSKVGANAFQNSGIKTISFPPYLEKIDTSAFENCTSLTGSGSISCETIAENAFYDDNQVVFSTINATSILASAFENCHKLNAAITIYYYGNIAQKAFKNCYSLKGLEFLFDEEDGIATKDKQEIKDKINTIGLEAFYRSGLTGSLTIPITINDIGKEAFAHCSKLTSLTIDECDDKDFLLTINEKAFYRSNLGGKLVLPYNTKIVDEYAFAYCPLTALEVRGTGLIEDGTTELKDFAFYACKISALTFLNEDVSFTTKTFRGCPLNNLQLGNLETIPEEAFYGMTSITSTVTIPKSVKEIEARAFAGCSKMPKVTFEDASICDTIGIGAFYGCSNLGSINIPFPVTKIDEYTFYKCENLGSINIGELVKSIEQFAFYGCSGLTSSLTFPIELTTIGISAFEGCENLQGSLEFPDSVTTVNKQAFKGCKSLNGHVTFGRSIETIGESAFRDCSGFTGGLTFPEYLFNTGALTISKCAFYGCSGFTGDLILPKGTTLDEDCFRGCSGFKGKLILQDDITSIPKGAFRDCSGFTGEIPTKLLTSIDDHAFHGCSGFTGPLDLSSFTGTEININEYAFCDCSGLDGALILPAPLKEVKQYAFNGCSRLTGTLDCSEFTHIHRYAFAGCSSLTGTLEFEDSLSNVDQYAFRGCSGFSDKLTFRIGSSKLDIDQCAFQDCSGFKNGKLSFMIKDNEEELTSGGVGTSSRFAPYYRYDYFLKIGNDAFDGTKFKNIYYLGRFEPDCDYDIGISQIKGIHTSSNYANKTFCNYPLHKSKLSGGAIAGIVIACVVVVAAIVILIVFLIMRAKKNKDNSEGEVEMNNEP</sequence>
<dbReference type="PANTHER" id="PTHR45661">
    <property type="entry name" value="SURFACE ANTIGEN"/>
    <property type="match status" value="1"/>
</dbReference>
<reference evidence="2 3" key="1">
    <citation type="submission" date="2024-04" db="EMBL/GenBank/DDBJ databases">
        <title>Tritrichomonas musculus Genome.</title>
        <authorList>
            <person name="Alves-Ferreira E."/>
            <person name="Grigg M."/>
            <person name="Lorenzi H."/>
            <person name="Galac M."/>
        </authorList>
    </citation>
    <scope>NUCLEOTIDE SEQUENCE [LARGE SCALE GENOMIC DNA]</scope>
    <source>
        <strain evidence="2 3">EAF2021</strain>
    </source>
</reference>
<accession>A0ABR2L308</accession>
<keyword evidence="1" id="KW-0812">Transmembrane</keyword>
<evidence type="ECO:0000256" key="1">
    <source>
        <dbReference type="SAM" id="Phobius"/>
    </source>
</evidence>
<dbReference type="EMBL" id="JAPFFF010000002">
    <property type="protein sequence ID" value="KAK8897438.1"/>
    <property type="molecule type" value="Genomic_DNA"/>
</dbReference>
<dbReference type="PANTHER" id="PTHR45661:SF3">
    <property type="entry name" value="IG-LIKE DOMAIN-CONTAINING PROTEIN"/>
    <property type="match status" value="1"/>
</dbReference>
<feature type="transmembrane region" description="Helical" evidence="1">
    <location>
        <begin position="1243"/>
        <end position="1266"/>
    </location>
</feature>
<dbReference type="Pfam" id="PF13306">
    <property type="entry name" value="LRR_5"/>
    <property type="match status" value="8"/>
</dbReference>
<name>A0ABR2L308_9EUKA</name>
<proteinExistence type="predicted"/>